<dbReference type="InterPro" id="IPR009045">
    <property type="entry name" value="Zn_M74/Hedgehog-like"/>
</dbReference>
<sequence>MKRSYSHQEPTRLCRTKEEVALQSNYGPQKVPNEFEGNDSFEKISKIFGNPLLKSFEQQHIVSVDLVGFGPRKNEVWKIDVNRKLAPLFTAAFEKIKAANLPYTLHASGGYFFRYQLNDTVRDALIHRPEYAELRKQPGFQGRWNIECARHDLEHKSFDDIIPYKKGVRAKKALLSNHSWGNAIDLNDATNPYSSEKRFDMPRRIVEIMASFGFRWGGYYHDYMHFEYLRASVAGMSDEEPPQVFFPFNTEQKRESPLKYFFLNEGGKGGYFPLGQQQNLHGGVHLEPDSSGALVPVQAAMPGYIVAARLMAPGTGGDNPVLQEATEGRHLGFVLIRHDLVTLEDKKESEQIHPLYSLYMHLASPKWDVACQEFEKAPWLASFLKMQFGAVVDLDPESASVGKTLWAQAKVEPEASSFRVQERDKPLSARKGERIVALGKPSPKDVEEALKAFKEGSIVTFDRPLFPVAAGETIGFVAQGVRVTSPPPRYLHWEMFSLPGDKGGVQVLLEKSGNLKRLFKQVQELRPNNFLEMPSEHTSGDTNEVQSILGETGVQIVKELLNDKYGMRLRRYFNEGKAFFPAGASSSDTNAAPFTYPFELEISNPHKYQGEPGRGSCDLEVTYKKAGAPLPEARRGERITLMPDQGKVLLTVPAEADEIVLWSEHFFLDQPVVVKVEEVRPKRLESREALFAKVVTQQWRNLVLDHVNEWTPKGLVDQLDARKEAGYFDLPEDGGKSYEKLKEQLLPLCWWSRPKSEQDKFGEVPVLGADTGKSLFGADGHLLPEDANLVTMHPVTALWLIDLLLEKEAIAFKKAWPPVTLKRDEGSLQPLYLGLLYKEPQPLVGMELLSVLVQHGYGTTDGANATDVTFWISGKGAGANAQSPLVLCRAPYNEGVALGRLRFPFWGQWEMYATNGNAQRFEPIKTGTTALVLSKPEPAGENFALGTARPDPSGKLRTLLTGSFVIRVNWPAALAGYLVFEYWREPKGGQPEAPAFSNLALPVIAHRPPEERVEGGLRYRGENIVGVEKEKSNPKVTASFSFMDFVRHKRLGPVFVGTSLANFNLAVALARRVQELQDVCRAKSRKDKSIPLTVTRLEASGLELLVVPTSEKAEDLQAIVDRLPLLSEKPDLKVERAEDEPAIRLTYTPPRSAGPLGFEFDPGPVLGRLAAQALSEAGDCLHVRPRFIAPNGGHSLLAGKATVEGQEDLIEVSAEDIKAACGHDYLELVADRSLPPVRRFEFGDTAIKMGRGKLIAEVRLHGDLRQWSGASPFIKLEGGAESKNTLVGSVLRADWELVNKKNELLPGRWGTTLEFSAGLAHPNKVATPPPPVRWAVEVKPRLDELTLELKKSEIRFVGSAHCIPTDVDLQIVCERMIREGVVQEMSALTGDLSVESAREQPVEALWAEDAFITGSIRYKVSARDHFGRCTEEGVFEASLPKAALKKDSGPFRFTWRPRVAKEGDPLQVHGIAVQAVSAPVVTSTEMGLVR</sequence>
<protein>
    <recommendedName>
        <fullName evidence="1">Peptidase M15C domain-containing protein</fullName>
    </recommendedName>
</protein>
<evidence type="ECO:0000313" key="2">
    <source>
        <dbReference type="EMBL" id="OJH36866.1"/>
    </source>
</evidence>
<reference evidence="2 3" key="2">
    <citation type="submission" date="2016-12" db="EMBL/GenBank/DDBJ databases">
        <title>Draft Genome Sequence of Cystobacter ferrugineus Strain Cbfe23.</title>
        <authorList>
            <person name="Akbar S."/>
            <person name="Dowd S.E."/>
            <person name="Stevens D.C."/>
        </authorList>
    </citation>
    <scope>NUCLEOTIDE SEQUENCE [LARGE SCALE GENOMIC DNA]</scope>
    <source>
        <strain evidence="2 3">Cbfe23</strain>
    </source>
</reference>
<organism evidence="2 3">
    <name type="scientific">Cystobacter ferrugineus</name>
    <dbReference type="NCBI Taxonomy" id="83449"/>
    <lineage>
        <taxon>Bacteria</taxon>
        <taxon>Pseudomonadati</taxon>
        <taxon>Myxococcota</taxon>
        <taxon>Myxococcia</taxon>
        <taxon>Myxococcales</taxon>
        <taxon>Cystobacterineae</taxon>
        <taxon>Archangiaceae</taxon>
        <taxon>Cystobacter</taxon>
    </lineage>
</organism>
<accession>A0A1L9B3R5</accession>
<dbReference type="RefSeq" id="WP_071902019.1">
    <property type="nucleotide sequence ID" value="NZ_MPIN01000009.1"/>
</dbReference>
<keyword evidence="3" id="KW-1185">Reference proteome</keyword>
<feature type="domain" description="Peptidase M15C" evidence="1">
    <location>
        <begin position="171"/>
        <end position="228"/>
    </location>
</feature>
<name>A0A1L9B3R5_9BACT</name>
<comment type="caution">
    <text evidence="2">The sequence shown here is derived from an EMBL/GenBank/DDBJ whole genome shotgun (WGS) entry which is preliminary data.</text>
</comment>
<dbReference type="Gene3D" id="3.30.1380.10">
    <property type="match status" value="1"/>
</dbReference>
<dbReference type="Proteomes" id="UP000182229">
    <property type="component" value="Unassembled WGS sequence"/>
</dbReference>
<proteinExistence type="predicted"/>
<dbReference type="GO" id="GO:0008233">
    <property type="term" value="F:peptidase activity"/>
    <property type="evidence" value="ECO:0007669"/>
    <property type="project" value="InterPro"/>
</dbReference>
<dbReference type="EMBL" id="MPIN01000009">
    <property type="protein sequence ID" value="OJH36866.1"/>
    <property type="molecule type" value="Genomic_DNA"/>
</dbReference>
<dbReference type="STRING" id="83449.BON30_30675"/>
<dbReference type="SUPFAM" id="SSF55166">
    <property type="entry name" value="Hedgehog/DD-peptidase"/>
    <property type="match status" value="1"/>
</dbReference>
<evidence type="ECO:0000259" key="1">
    <source>
        <dbReference type="Pfam" id="PF13539"/>
    </source>
</evidence>
<reference evidence="3" key="1">
    <citation type="submission" date="2016-11" db="EMBL/GenBank/DDBJ databases">
        <authorList>
            <person name="Shukria A."/>
            <person name="Stevens D.C."/>
        </authorList>
    </citation>
    <scope>NUCLEOTIDE SEQUENCE [LARGE SCALE GENOMIC DNA]</scope>
    <source>
        <strain evidence="3">Cbfe23</strain>
    </source>
</reference>
<gene>
    <name evidence="2" type="ORF">BON30_30675</name>
</gene>
<dbReference type="InterPro" id="IPR039561">
    <property type="entry name" value="Peptidase_M15C"/>
</dbReference>
<evidence type="ECO:0000313" key="3">
    <source>
        <dbReference type="Proteomes" id="UP000182229"/>
    </source>
</evidence>
<dbReference type="Pfam" id="PF13539">
    <property type="entry name" value="Peptidase_M15_4"/>
    <property type="match status" value="1"/>
</dbReference>